<dbReference type="Proteomes" id="UP001455709">
    <property type="component" value="Unassembled WGS sequence"/>
</dbReference>
<protein>
    <submittedName>
        <fullName evidence="1">Uncharacterized protein</fullName>
    </submittedName>
</protein>
<name>A0ABV0FDH6_9NEIS</name>
<gene>
    <name evidence="1" type="ORF">ABGV49_08555</name>
</gene>
<accession>A0ABV0FDH6</accession>
<reference evidence="1 2" key="1">
    <citation type="submission" date="2024-05" db="EMBL/GenBank/DDBJ databases">
        <authorList>
            <person name="De Oliveira J.P."/>
            <person name="Noriler S.A."/>
            <person name="De Oliveira A.G."/>
            <person name="Sipoli D.S."/>
        </authorList>
    </citation>
    <scope>NUCLEOTIDE SEQUENCE [LARGE SCALE GENOMIC DNA]</scope>
    <source>
        <strain evidence="1 2">LABIM189</strain>
    </source>
</reference>
<comment type="caution">
    <text evidence="1">The sequence shown here is derived from an EMBL/GenBank/DDBJ whole genome shotgun (WGS) entry which is preliminary data.</text>
</comment>
<evidence type="ECO:0000313" key="1">
    <source>
        <dbReference type="EMBL" id="MEO2217098.1"/>
    </source>
</evidence>
<proteinExistence type="predicted"/>
<evidence type="ECO:0000313" key="2">
    <source>
        <dbReference type="Proteomes" id="UP001455709"/>
    </source>
</evidence>
<dbReference type="EMBL" id="JBDOJC010000001">
    <property type="protein sequence ID" value="MEO2217098.1"/>
    <property type="molecule type" value="Genomic_DNA"/>
</dbReference>
<dbReference type="RefSeq" id="WP_347370373.1">
    <property type="nucleotide sequence ID" value="NZ_JBDOJC010000001.1"/>
</dbReference>
<sequence length="268" mass="31402">MNEDNVGKILDVVYSNDRLDFFQLMKDIELSNEELTGQQFGQDIEIIKNGLDVMYSIASHFVWTLNSPYIANLPRGVTAIFSAFHKNMFAFYSALRLVRMGFYGAARMNMRHIFEALLIAKYCSVSHSVDIYERWKEGDMVYLSKGVLRKIASPDTSAFNEFWGLLSDFTHATVYAQQVSLNIRNIKNDIDVSFIFLRMLLDCQYHLLNTHLITPSMEYYTKRYRKHGYMVPELRKKMRNLLINSNKSLIDRPKEIIRNYKAEWKIIS</sequence>
<organism evidence="1 2">
    <name type="scientific">Chromobacterium vaccinii</name>
    <dbReference type="NCBI Taxonomy" id="1108595"/>
    <lineage>
        <taxon>Bacteria</taxon>
        <taxon>Pseudomonadati</taxon>
        <taxon>Pseudomonadota</taxon>
        <taxon>Betaproteobacteria</taxon>
        <taxon>Neisseriales</taxon>
        <taxon>Chromobacteriaceae</taxon>
        <taxon>Chromobacterium</taxon>
    </lineage>
</organism>
<keyword evidence="2" id="KW-1185">Reference proteome</keyword>